<gene>
    <name evidence="3" type="ORF">FSP39_007008</name>
</gene>
<proteinExistence type="predicted"/>
<keyword evidence="1" id="KW-0677">Repeat</keyword>
<evidence type="ECO:0000313" key="3">
    <source>
        <dbReference type="EMBL" id="KAK3084026.1"/>
    </source>
</evidence>
<dbReference type="InterPro" id="IPR001258">
    <property type="entry name" value="NHL_repeat"/>
</dbReference>
<dbReference type="PROSITE" id="PS51125">
    <property type="entry name" value="NHL"/>
    <property type="match status" value="1"/>
</dbReference>
<sequence length="220" mass="24416">MVDIKGQVLRRRNIQKKPYAMAVMDCGDVILSSNVQYSGLVSRLLGDGREQHVFDTSPSYCNGVSVTADGKMLICTCDGRVVMVNVDGTKMKQIYKGSGNDSARHAVEDAVSNIYISDYLNYAVVKINKDGKFSSKITNTTGGQHLGRPSGLVVDTMNNILCADSYKHCVYIIDQNQQMRELVGRSHGIKHPQWLAVDCENNLWITQGDENVFVVRYLST</sequence>
<evidence type="ECO:0000313" key="4">
    <source>
        <dbReference type="Proteomes" id="UP001186944"/>
    </source>
</evidence>
<dbReference type="Gene3D" id="2.120.10.30">
    <property type="entry name" value="TolB, C-terminal domain"/>
    <property type="match status" value="1"/>
</dbReference>
<protein>
    <recommendedName>
        <fullName evidence="5">Tripartite motif-containing protein 2</fullName>
    </recommendedName>
</protein>
<comment type="caution">
    <text evidence="3">The sequence shown here is derived from an EMBL/GenBank/DDBJ whole genome shotgun (WGS) entry which is preliminary data.</text>
</comment>
<dbReference type="SUPFAM" id="SSF63825">
    <property type="entry name" value="YWTD domain"/>
    <property type="match status" value="1"/>
</dbReference>
<accession>A0AA88XJJ3</accession>
<name>A0AA88XJJ3_PINIB</name>
<dbReference type="AlphaFoldDB" id="A0AA88XJJ3"/>
<feature type="repeat" description="NHL" evidence="2">
    <location>
        <begin position="142"/>
        <end position="176"/>
    </location>
</feature>
<keyword evidence="4" id="KW-1185">Reference proteome</keyword>
<evidence type="ECO:0008006" key="5">
    <source>
        <dbReference type="Google" id="ProtNLM"/>
    </source>
</evidence>
<dbReference type="InterPro" id="IPR011042">
    <property type="entry name" value="6-blade_b-propeller_TolB-like"/>
</dbReference>
<evidence type="ECO:0000256" key="2">
    <source>
        <dbReference type="PROSITE-ProRule" id="PRU00504"/>
    </source>
</evidence>
<dbReference type="EMBL" id="VSWD01000013">
    <property type="protein sequence ID" value="KAK3084026.1"/>
    <property type="molecule type" value="Genomic_DNA"/>
</dbReference>
<evidence type="ECO:0000256" key="1">
    <source>
        <dbReference type="ARBA" id="ARBA00022737"/>
    </source>
</evidence>
<organism evidence="3 4">
    <name type="scientific">Pinctada imbricata</name>
    <name type="common">Atlantic pearl-oyster</name>
    <name type="synonym">Pinctada martensii</name>
    <dbReference type="NCBI Taxonomy" id="66713"/>
    <lineage>
        <taxon>Eukaryota</taxon>
        <taxon>Metazoa</taxon>
        <taxon>Spiralia</taxon>
        <taxon>Lophotrochozoa</taxon>
        <taxon>Mollusca</taxon>
        <taxon>Bivalvia</taxon>
        <taxon>Autobranchia</taxon>
        <taxon>Pteriomorphia</taxon>
        <taxon>Pterioida</taxon>
        <taxon>Pterioidea</taxon>
        <taxon>Pteriidae</taxon>
        <taxon>Pinctada</taxon>
    </lineage>
</organism>
<reference evidence="3" key="1">
    <citation type="submission" date="2019-08" db="EMBL/GenBank/DDBJ databases">
        <title>The improved chromosome-level genome for the pearl oyster Pinctada fucata martensii using PacBio sequencing and Hi-C.</title>
        <authorList>
            <person name="Zheng Z."/>
        </authorList>
    </citation>
    <scope>NUCLEOTIDE SEQUENCE</scope>
    <source>
        <strain evidence="3">ZZ-2019</strain>
        <tissue evidence="3">Adductor muscle</tissue>
    </source>
</reference>
<dbReference type="Proteomes" id="UP001186944">
    <property type="component" value="Unassembled WGS sequence"/>
</dbReference>